<feature type="compositionally biased region" description="Basic and acidic residues" evidence="1">
    <location>
        <begin position="449"/>
        <end position="469"/>
    </location>
</feature>
<organism evidence="3 4">
    <name type="scientific">Eimeria maxima</name>
    <name type="common">Coccidian parasite</name>
    <dbReference type="NCBI Taxonomy" id="5804"/>
    <lineage>
        <taxon>Eukaryota</taxon>
        <taxon>Sar</taxon>
        <taxon>Alveolata</taxon>
        <taxon>Apicomplexa</taxon>
        <taxon>Conoidasida</taxon>
        <taxon>Coccidia</taxon>
        <taxon>Eucoccidiorida</taxon>
        <taxon>Eimeriorina</taxon>
        <taxon>Eimeriidae</taxon>
        <taxon>Eimeria</taxon>
    </lineage>
</organism>
<feature type="signal peptide" evidence="2">
    <location>
        <begin position="1"/>
        <end position="22"/>
    </location>
</feature>
<reference evidence="3" key="1">
    <citation type="submission" date="2013-10" db="EMBL/GenBank/DDBJ databases">
        <title>Genomic analysis of the causative agents of coccidiosis in chickens.</title>
        <authorList>
            <person name="Reid A.J."/>
            <person name="Blake D."/>
            <person name="Billington K."/>
            <person name="Browne H."/>
            <person name="Dunn M."/>
            <person name="Hung S."/>
            <person name="Kawahara F."/>
            <person name="Miranda-Saavedra D."/>
            <person name="Mourier T."/>
            <person name="Nagra H."/>
            <person name="Otto T.D."/>
            <person name="Rawlings N."/>
            <person name="Sanchez A."/>
            <person name="Sanders M."/>
            <person name="Subramaniam C."/>
            <person name="Tay Y."/>
            <person name="Dear P."/>
            <person name="Doerig C."/>
            <person name="Gruber A."/>
            <person name="Parkinson J."/>
            <person name="Shirley M."/>
            <person name="Wan K.L."/>
            <person name="Berriman M."/>
            <person name="Tomley F."/>
            <person name="Pain A."/>
        </authorList>
    </citation>
    <scope>NUCLEOTIDE SEQUENCE [LARGE SCALE GENOMIC DNA]</scope>
    <source>
        <strain evidence="3">Weybridge</strain>
    </source>
</reference>
<dbReference type="AlphaFoldDB" id="U6MIF1"/>
<dbReference type="EMBL" id="HG722087">
    <property type="protein sequence ID" value="CDJ61430.1"/>
    <property type="molecule type" value="Genomic_DNA"/>
</dbReference>
<evidence type="ECO:0000313" key="3">
    <source>
        <dbReference type="EMBL" id="CDJ61430.1"/>
    </source>
</evidence>
<feature type="region of interest" description="Disordered" evidence="1">
    <location>
        <begin position="289"/>
        <end position="314"/>
    </location>
</feature>
<feature type="compositionally biased region" description="Low complexity" evidence="1">
    <location>
        <begin position="425"/>
        <end position="437"/>
    </location>
</feature>
<accession>U6MIF1</accession>
<protein>
    <submittedName>
        <fullName evidence="3">Uncharacterized protein</fullName>
    </submittedName>
</protein>
<dbReference type="OrthoDB" id="347077at2759"/>
<evidence type="ECO:0000313" key="4">
    <source>
        <dbReference type="Proteomes" id="UP000030763"/>
    </source>
</evidence>
<evidence type="ECO:0000256" key="1">
    <source>
        <dbReference type="SAM" id="MobiDB-lite"/>
    </source>
</evidence>
<dbReference type="PROSITE" id="PS51257">
    <property type="entry name" value="PROKAR_LIPOPROTEIN"/>
    <property type="match status" value="1"/>
</dbReference>
<dbReference type="GeneID" id="25338097"/>
<dbReference type="VEuPathDB" id="ToxoDB:EMWEY_00041110"/>
<proteinExistence type="predicted"/>
<dbReference type="RefSeq" id="XP_013338080.1">
    <property type="nucleotide sequence ID" value="XM_013482626.1"/>
</dbReference>
<gene>
    <name evidence="3" type="ORF">EMWEY_00041110</name>
</gene>
<keyword evidence="4" id="KW-1185">Reference proteome</keyword>
<sequence>MVGKCLFVGIVVLICSCLGAAGQPARPLFVKFAGCSRPSFFPQVSTQTYRQHLVKTLMQVFRLRHPNEAVGGPQVMAACAQAAALLDAYRSVHSAYLDYHMQHDAQSGMSEDSAAWMAGSFNLILQEDQAAASDENIRKGLKWCIDSTLVVQKILSQRALTEANESPTSPGNAFNNLLEASRAAGASHTRRVAQYLLSRCHDEVKETSAQVHAWAALSIGIAETFFRRQLTCAINSQEGSETDRSLLKAVLSLSWGSMTIEEVLEPHTLLVQAVRSVVKSKLLTDSDKKRVQKNCSRIGMPQMKPFSPSDKDPQTFDEVVVSLYSVPSSEGNEPGHGEDGGGETHDEHSGSNGHPEPRIGSLDEAAGPSGEQPFPRGPPPPTPPAVHRGNPPLQAKEEERPHQSVVIIPSDKNEEANNPQETEEAQATTQEEGAQSEGVAVEPTGPPPQDKEQPSAEGNHVETVEDKHPSGISPIVVVAPPSLKEHESPKPTPSPAKQGQDGPHEGSSPGKPLMPPTNPHEESSEQKEKSPEAHPHPLPTPHEHPEENVEREPKPGKILPDRIKVSSASSRFPERTSGGASPNVKRSPSDNYIPRKEVKPRPRSADLYSHRLLANVGSDAATQGGKFDQQED</sequence>
<feature type="compositionally biased region" description="Basic and acidic residues" evidence="1">
    <location>
        <begin position="519"/>
        <end position="564"/>
    </location>
</feature>
<feature type="compositionally biased region" description="Basic and acidic residues" evidence="1">
    <location>
        <begin position="333"/>
        <end position="349"/>
    </location>
</feature>
<dbReference type="Proteomes" id="UP000030763">
    <property type="component" value="Unassembled WGS sequence"/>
</dbReference>
<feature type="chain" id="PRO_5004675059" evidence="2">
    <location>
        <begin position="23"/>
        <end position="632"/>
    </location>
</feature>
<reference evidence="3" key="2">
    <citation type="submission" date="2013-10" db="EMBL/GenBank/DDBJ databases">
        <authorList>
            <person name="Aslett M."/>
        </authorList>
    </citation>
    <scope>NUCLEOTIDE SEQUENCE [LARGE SCALE GENOMIC DNA]</scope>
    <source>
        <strain evidence="3">Weybridge</strain>
    </source>
</reference>
<dbReference type="OMA" id="QLTCAIN"/>
<feature type="region of interest" description="Disordered" evidence="1">
    <location>
        <begin position="326"/>
        <end position="606"/>
    </location>
</feature>
<keyword evidence="2" id="KW-0732">Signal</keyword>
<evidence type="ECO:0000256" key="2">
    <source>
        <dbReference type="SAM" id="SignalP"/>
    </source>
</evidence>
<name>U6MIF1_EIMMA</name>
<feature type="compositionally biased region" description="Basic and acidic residues" evidence="1">
    <location>
        <begin position="593"/>
        <end position="604"/>
    </location>
</feature>
<feature type="compositionally biased region" description="Pro residues" evidence="1">
    <location>
        <begin position="375"/>
        <end position="384"/>
    </location>
</feature>
<feature type="compositionally biased region" description="Polar residues" evidence="1">
    <location>
        <begin position="578"/>
        <end position="590"/>
    </location>
</feature>